<name>A0A8F5H046_9CREN</name>
<reference evidence="1 2" key="1">
    <citation type="journal article" date="2021" name="Environ. Microbiol.">
        <title>New insights into the diversity and evolution of the archaeal mobilome from three complete genomes of Saccharolobus shibatae.</title>
        <authorList>
            <person name="Medvedeva S."/>
            <person name="Brandt D."/>
            <person name="Cvirkaite-Krupovic V."/>
            <person name="Liu Y."/>
            <person name="Severinov K."/>
            <person name="Ishino S."/>
            <person name="Ishino Y."/>
            <person name="Prangishvili D."/>
            <person name="Kalinowski J."/>
            <person name="Krupovic M."/>
        </authorList>
    </citation>
    <scope>NUCLEOTIDE SEQUENCE [LARGE SCALE GENOMIC DNA]</scope>
    <source>
        <strain evidence="1 2">S38A</strain>
    </source>
</reference>
<sequence length="101" mass="11872">MEQSYSQLNDMSPANYTGHLVTILIITRPNGTWVDPFYPNLISPVNLVNLNVNVLYDIVVMHDVTPTGKYLVAYQHIVNAQMYWLKLLKRQWDEHIFYNFL</sequence>
<evidence type="ECO:0000313" key="2">
    <source>
        <dbReference type="Proteomes" id="UP000694036"/>
    </source>
</evidence>
<accession>A0A8F5H046</accession>
<dbReference type="RefSeq" id="WP_218257871.1">
    <property type="nucleotide sequence ID" value="NZ_CP077713.1"/>
</dbReference>
<gene>
    <name evidence="1" type="ORF">J5U22_01784</name>
</gene>
<organism evidence="1 2">
    <name type="scientific">Saccharolobus shibatae</name>
    <dbReference type="NCBI Taxonomy" id="2286"/>
    <lineage>
        <taxon>Archaea</taxon>
        <taxon>Thermoproteota</taxon>
        <taxon>Thermoprotei</taxon>
        <taxon>Sulfolobales</taxon>
        <taxon>Sulfolobaceae</taxon>
        <taxon>Saccharolobus</taxon>
    </lineage>
</organism>
<dbReference type="Proteomes" id="UP000694036">
    <property type="component" value="Chromosome"/>
</dbReference>
<protein>
    <submittedName>
        <fullName evidence="1">Uncharacterized protein</fullName>
    </submittedName>
</protein>
<proteinExistence type="predicted"/>
<dbReference type="AlphaFoldDB" id="A0A8F5H046"/>
<keyword evidence="2" id="KW-1185">Reference proteome</keyword>
<dbReference type="EMBL" id="CP077713">
    <property type="protein sequence ID" value="QXJ35237.1"/>
    <property type="molecule type" value="Genomic_DNA"/>
</dbReference>
<dbReference type="GeneID" id="65560315"/>
<evidence type="ECO:0000313" key="1">
    <source>
        <dbReference type="EMBL" id="QXJ35237.1"/>
    </source>
</evidence>